<keyword evidence="1" id="KW-0539">Nucleus</keyword>
<dbReference type="GO" id="GO:0006325">
    <property type="term" value="P:chromatin organization"/>
    <property type="evidence" value="ECO:0007669"/>
    <property type="project" value="UniProtKB-UniRule"/>
</dbReference>
<keyword evidence="1" id="KW-0805">Transcription regulation</keyword>
<keyword evidence="1" id="KW-0862">Zinc</keyword>
<dbReference type="Pfam" id="PF12165">
    <property type="entry name" value="Alfin"/>
    <property type="match status" value="1"/>
</dbReference>
<name>A0A9K3JZM7_HELAN</name>
<gene>
    <name evidence="3" type="ORF">HanXRQr2_Chr01g0042891</name>
</gene>
<keyword evidence="1" id="KW-0863">Zinc-finger</keyword>
<dbReference type="PANTHER" id="PTHR12321">
    <property type="entry name" value="CPG BINDING PROTEIN"/>
    <property type="match status" value="1"/>
</dbReference>
<keyword evidence="1" id="KW-0804">Transcription</keyword>
<dbReference type="Proteomes" id="UP000215914">
    <property type="component" value="Unassembled WGS sequence"/>
</dbReference>
<evidence type="ECO:0000259" key="2">
    <source>
        <dbReference type="Pfam" id="PF12165"/>
    </source>
</evidence>
<protein>
    <recommendedName>
        <fullName evidence="1">PHD finger protein ALFIN-LIKE</fullName>
    </recommendedName>
</protein>
<reference evidence="3" key="1">
    <citation type="journal article" date="2017" name="Nature">
        <title>The sunflower genome provides insights into oil metabolism, flowering and Asterid evolution.</title>
        <authorList>
            <person name="Badouin H."/>
            <person name="Gouzy J."/>
            <person name="Grassa C.J."/>
            <person name="Murat F."/>
            <person name="Staton S.E."/>
            <person name="Cottret L."/>
            <person name="Lelandais-Briere C."/>
            <person name="Owens G.L."/>
            <person name="Carrere S."/>
            <person name="Mayjonade B."/>
            <person name="Legrand L."/>
            <person name="Gill N."/>
            <person name="Kane N.C."/>
            <person name="Bowers J.E."/>
            <person name="Hubner S."/>
            <person name="Bellec A."/>
            <person name="Berard A."/>
            <person name="Berges H."/>
            <person name="Blanchet N."/>
            <person name="Boniface M.C."/>
            <person name="Brunel D."/>
            <person name="Catrice O."/>
            <person name="Chaidir N."/>
            <person name="Claudel C."/>
            <person name="Donnadieu C."/>
            <person name="Faraut T."/>
            <person name="Fievet G."/>
            <person name="Helmstetter N."/>
            <person name="King M."/>
            <person name="Knapp S.J."/>
            <person name="Lai Z."/>
            <person name="Le Paslier M.C."/>
            <person name="Lippi Y."/>
            <person name="Lorenzon L."/>
            <person name="Mandel J.R."/>
            <person name="Marage G."/>
            <person name="Marchand G."/>
            <person name="Marquand E."/>
            <person name="Bret-Mestries E."/>
            <person name="Morien E."/>
            <person name="Nambeesan S."/>
            <person name="Nguyen T."/>
            <person name="Pegot-Espagnet P."/>
            <person name="Pouilly N."/>
            <person name="Raftis F."/>
            <person name="Sallet E."/>
            <person name="Schiex T."/>
            <person name="Thomas J."/>
            <person name="Vandecasteele C."/>
            <person name="Vares D."/>
            <person name="Vear F."/>
            <person name="Vautrin S."/>
            <person name="Crespi M."/>
            <person name="Mangin B."/>
            <person name="Burke J.M."/>
            <person name="Salse J."/>
            <person name="Munos S."/>
            <person name="Vincourt P."/>
            <person name="Rieseberg L.H."/>
            <person name="Langlade N.B."/>
        </authorList>
    </citation>
    <scope>NUCLEOTIDE SEQUENCE</scope>
    <source>
        <tissue evidence="3">Leaves</tissue>
    </source>
</reference>
<accession>A0A9K3JZM7</accession>
<dbReference type="PANTHER" id="PTHR12321:SF39">
    <property type="entry name" value="PHD FINGER PROTEIN ALFIN-LIKE 2"/>
    <property type="match status" value="1"/>
</dbReference>
<comment type="domain">
    <text evidence="1">The PHD-type zinc finger mediates the binding to H3K4me3.</text>
</comment>
<dbReference type="InterPro" id="IPR045104">
    <property type="entry name" value="Alfin"/>
</dbReference>
<reference evidence="3" key="2">
    <citation type="submission" date="2020-06" db="EMBL/GenBank/DDBJ databases">
        <title>Helianthus annuus Genome sequencing and assembly Release 2.</title>
        <authorList>
            <person name="Gouzy J."/>
            <person name="Langlade N."/>
            <person name="Munos S."/>
        </authorList>
    </citation>
    <scope>NUCLEOTIDE SEQUENCE</scope>
    <source>
        <tissue evidence="3">Leaves</tissue>
    </source>
</reference>
<evidence type="ECO:0000313" key="4">
    <source>
        <dbReference type="Proteomes" id="UP000215914"/>
    </source>
</evidence>
<dbReference type="Gramene" id="mRNA:HanXRQr2_Chr01g0042891">
    <property type="protein sequence ID" value="mRNA:HanXRQr2_Chr01g0042891"/>
    <property type="gene ID" value="HanXRQr2_Chr01g0042891"/>
</dbReference>
<comment type="caution">
    <text evidence="3">The sequence shown here is derived from an EMBL/GenBank/DDBJ whole genome shotgun (WGS) entry which is preliminary data.</text>
</comment>
<keyword evidence="1" id="KW-0479">Metal-binding</keyword>
<feature type="domain" description="Alfin N-terminal" evidence="2">
    <location>
        <begin position="11"/>
        <end position="62"/>
    </location>
</feature>
<dbReference type="GO" id="GO:0008270">
    <property type="term" value="F:zinc ion binding"/>
    <property type="evidence" value="ECO:0007669"/>
    <property type="project" value="UniProtKB-KW"/>
</dbReference>
<proteinExistence type="inferred from homology"/>
<dbReference type="GO" id="GO:0042393">
    <property type="term" value="F:histone binding"/>
    <property type="evidence" value="ECO:0007669"/>
    <property type="project" value="UniProtKB-UniRule"/>
</dbReference>
<dbReference type="GO" id="GO:0006355">
    <property type="term" value="P:regulation of DNA-templated transcription"/>
    <property type="evidence" value="ECO:0007669"/>
    <property type="project" value="UniProtKB-UniRule"/>
</dbReference>
<dbReference type="EMBL" id="MNCJ02000316">
    <property type="protein sequence ID" value="KAF5823863.1"/>
    <property type="molecule type" value="Genomic_DNA"/>
</dbReference>
<comment type="similarity">
    <text evidence="1">Belongs to the Alfin family.</text>
</comment>
<comment type="subcellular location">
    <subcellularLocation>
        <location evidence="1">Nucleus</location>
    </subcellularLocation>
</comment>
<keyword evidence="1" id="KW-0156">Chromatin regulator</keyword>
<sequence length="71" mass="7907">MVAGELTQVSEKENSCLYRHPNESYEVTLLAKEVPFELPEPALGVNFARDGMTTKADSHWLHFKVTVGCSP</sequence>
<organism evidence="3 4">
    <name type="scientific">Helianthus annuus</name>
    <name type="common">Common sunflower</name>
    <dbReference type="NCBI Taxonomy" id="4232"/>
    <lineage>
        <taxon>Eukaryota</taxon>
        <taxon>Viridiplantae</taxon>
        <taxon>Streptophyta</taxon>
        <taxon>Embryophyta</taxon>
        <taxon>Tracheophyta</taxon>
        <taxon>Spermatophyta</taxon>
        <taxon>Magnoliopsida</taxon>
        <taxon>eudicotyledons</taxon>
        <taxon>Gunneridae</taxon>
        <taxon>Pentapetalae</taxon>
        <taxon>asterids</taxon>
        <taxon>campanulids</taxon>
        <taxon>Asterales</taxon>
        <taxon>Asteraceae</taxon>
        <taxon>Asteroideae</taxon>
        <taxon>Heliantheae alliance</taxon>
        <taxon>Heliantheae</taxon>
        <taxon>Helianthus</taxon>
    </lineage>
</organism>
<comment type="function">
    <text evidence="1">Histone-binding component that specifically recognizes H3 tails trimethylated on 'Lys-4' (H3K4me3), which mark transcription start sites of virtually all active genes.</text>
</comment>
<dbReference type="AlphaFoldDB" id="A0A9K3JZM7"/>
<evidence type="ECO:0000256" key="1">
    <source>
        <dbReference type="RuleBase" id="RU369089"/>
    </source>
</evidence>
<dbReference type="GO" id="GO:0005634">
    <property type="term" value="C:nucleus"/>
    <property type="evidence" value="ECO:0007669"/>
    <property type="project" value="UniProtKB-SubCell"/>
</dbReference>
<keyword evidence="4" id="KW-1185">Reference proteome</keyword>
<evidence type="ECO:0000313" key="3">
    <source>
        <dbReference type="EMBL" id="KAF5823863.1"/>
    </source>
</evidence>
<comment type="subunit">
    <text evidence="1">Interacts with H3K4me3 and to a lesser extent with H3K4me2.</text>
</comment>
<dbReference type="InterPro" id="IPR021998">
    <property type="entry name" value="Alfin_N"/>
</dbReference>